<proteinExistence type="predicted"/>
<evidence type="ECO:0000313" key="2">
    <source>
        <dbReference type="Proteomes" id="UP001341820"/>
    </source>
</evidence>
<reference evidence="1 2" key="1">
    <citation type="submission" date="2023-03" db="EMBL/GenBank/DDBJ databases">
        <title>Bacillus Genome Sequencing.</title>
        <authorList>
            <person name="Dunlap C."/>
        </authorList>
    </citation>
    <scope>NUCLEOTIDE SEQUENCE [LARGE SCALE GENOMIC DNA]</scope>
    <source>
        <strain evidence="1 2">B-4107</strain>
    </source>
</reference>
<dbReference type="EMBL" id="JAROAS010000026">
    <property type="protein sequence ID" value="MED4129040.1"/>
    <property type="molecule type" value="Genomic_DNA"/>
</dbReference>
<accession>A0ABU6NLF8</accession>
<gene>
    <name evidence="1" type="ORF">P5F74_12920</name>
</gene>
<organism evidence="1 2">
    <name type="scientific">Shouchella miscanthi</name>
    <dbReference type="NCBI Taxonomy" id="2598861"/>
    <lineage>
        <taxon>Bacteria</taxon>
        <taxon>Bacillati</taxon>
        <taxon>Bacillota</taxon>
        <taxon>Bacilli</taxon>
        <taxon>Bacillales</taxon>
        <taxon>Bacillaceae</taxon>
        <taxon>Shouchella</taxon>
    </lineage>
</organism>
<dbReference type="InterPro" id="IPR046720">
    <property type="entry name" value="DUF6612"/>
</dbReference>
<protein>
    <recommendedName>
        <fullName evidence="3">Lipoprotein</fullName>
    </recommendedName>
</protein>
<dbReference type="Pfam" id="PF20316">
    <property type="entry name" value="DUF6612"/>
    <property type="match status" value="1"/>
</dbReference>
<comment type="caution">
    <text evidence="1">The sequence shown here is derived from an EMBL/GenBank/DDBJ whole genome shotgun (WGS) entry which is preliminary data.</text>
</comment>
<sequence>MLHRNWLYSGVTLSILLGACSIADVEQEETLILSDEIEDKEDMFVNQSQSIIKNTIDVEKELKNYQATIKITDFISSQTKQVEKVTEGALAYQKEPEVTYTTFSRYGLDQEGNEGKVEESLSVVATDESLFSNHNGQGWEELNSDVELSSLLSLNYSPKAQLSLLQGISEFVSVREYDDLYILSIEANGDDLDDMALHMELFDQSLLGIEDIAQHESTFEVSQLDFMLFINKDSFQLEKSTTVFEFVIHAPDEEYAVRKNVTVTRPSVNNPEGIHYPSVH</sequence>
<dbReference type="RefSeq" id="WP_035394647.1">
    <property type="nucleotide sequence ID" value="NZ_JAROAS010000026.1"/>
</dbReference>
<name>A0ABU6NLF8_9BACI</name>
<dbReference type="Proteomes" id="UP001341820">
    <property type="component" value="Unassembled WGS sequence"/>
</dbReference>
<evidence type="ECO:0008006" key="3">
    <source>
        <dbReference type="Google" id="ProtNLM"/>
    </source>
</evidence>
<evidence type="ECO:0000313" key="1">
    <source>
        <dbReference type="EMBL" id="MED4129040.1"/>
    </source>
</evidence>
<dbReference type="PROSITE" id="PS51257">
    <property type="entry name" value="PROKAR_LIPOPROTEIN"/>
    <property type="match status" value="1"/>
</dbReference>
<keyword evidence="2" id="KW-1185">Reference proteome</keyword>